<sequence>MIAGLSVHALAPDGFVSDAAGDALYAALIFALGVCVAPRAPSWGVAAVALAWCTAVELFQLTGLPEAWGAAFRPLTLVFGTVFAAEDLVMYALGIAAASGIDVLVRRRPSPA</sequence>
<dbReference type="Proteomes" id="UP000657592">
    <property type="component" value="Unassembled WGS sequence"/>
</dbReference>
<reference evidence="2" key="2">
    <citation type="submission" date="2020-09" db="EMBL/GenBank/DDBJ databases">
        <authorList>
            <person name="Sun Q."/>
            <person name="Zhou Y."/>
        </authorList>
    </citation>
    <scope>NUCLEOTIDE SEQUENCE</scope>
    <source>
        <strain evidence="2">CGMCC 1.15794</strain>
    </source>
</reference>
<feature type="transmembrane region" description="Helical" evidence="1">
    <location>
        <begin position="88"/>
        <end position="105"/>
    </location>
</feature>
<keyword evidence="1" id="KW-0472">Membrane</keyword>
<keyword evidence="1" id="KW-0812">Transmembrane</keyword>
<evidence type="ECO:0008006" key="4">
    <source>
        <dbReference type="Google" id="ProtNLM"/>
    </source>
</evidence>
<evidence type="ECO:0000313" key="2">
    <source>
        <dbReference type="EMBL" id="GGH48048.1"/>
    </source>
</evidence>
<dbReference type="EMBL" id="BMJY01000013">
    <property type="protein sequence ID" value="GGH48048.1"/>
    <property type="molecule type" value="Genomic_DNA"/>
</dbReference>
<gene>
    <name evidence="2" type="ORF">GCM10010921_25220</name>
</gene>
<evidence type="ECO:0000313" key="3">
    <source>
        <dbReference type="Proteomes" id="UP000657592"/>
    </source>
</evidence>
<feature type="transmembrane region" description="Helical" evidence="1">
    <location>
        <begin position="23"/>
        <end position="40"/>
    </location>
</feature>
<dbReference type="AlphaFoldDB" id="A0A917II14"/>
<accession>A0A917II14</accession>
<keyword evidence="1" id="KW-1133">Transmembrane helix</keyword>
<name>A0A917II14_9MICO</name>
<dbReference type="InterPro" id="IPR021257">
    <property type="entry name" value="DUF2809"/>
</dbReference>
<evidence type="ECO:0000256" key="1">
    <source>
        <dbReference type="SAM" id="Phobius"/>
    </source>
</evidence>
<protein>
    <recommendedName>
        <fullName evidence="4">DUF2809 domain-containing protein</fullName>
    </recommendedName>
</protein>
<feature type="transmembrane region" description="Helical" evidence="1">
    <location>
        <begin position="47"/>
        <end position="68"/>
    </location>
</feature>
<reference evidence="2" key="1">
    <citation type="journal article" date="2014" name="Int. J. Syst. Evol. Microbiol.">
        <title>Complete genome sequence of Corynebacterium casei LMG S-19264T (=DSM 44701T), isolated from a smear-ripened cheese.</title>
        <authorList>
            <consortium name="US DOE Joint Genome Institute (JGI-PGF)"/>
            <person name="Walter F."/>
            <person name="Albersmeier A."/>
            <person name="Kalinowski J."/>
            <person name="Ruckert C."/>
        </authorList>
    </citation>
    <scope>NUCLEOTIDE SEQUENCE</scope>
    <source>
        <strain evidence="2">CGMCC 1.15794</strain>
    </source>
</reference>
<organism evidence="2 3">
    <name type="scientific">Microbacterium album</name>
    <dbReference type="NCBI Taxonomy" id="2053191"/>
    <lineage>
        <taxon>Bacteria</taxon>
        <taxon>Bacillati</taxon>
        <taxon>Actinomycetota</taxon>
        <taxon>Actinomycetes</taxon>
        <taxon>Micrococcales</taxon>
        <taxon>Microbacteriaceae</taxon>
        <taxon>Microbacterium</taxon>
    </lineage>
</organism>
<keyword evidence="3" id="KW-1185">Reference proteome</keyword>
<proteinExistence type="predicted"/>
<dbReference type="Pfam" id="PF10990">
    <property type="entry name" value="DUF2809"/>
    <property type="match status" value="1"/>
</dbReference>
<comment type="caution">
    <text evidence="2">The sequence shown here is derived from an EMBL/GenBank/DDBJ whole genome shotgun (WGS) entry which is preliminary data.</text>
</comment>